<evidence type="ECO:0000313" key="3">
    <source>
        <dbReference type="EMBL" id="GAI61533.1"/>
    </source>
</evidence>
<dbReference type="PANTHER" id="PTHR43080">
    <property type="entry name" value="CBS DOMAIN-CONTAINING PROTEIN CBSX3, MITOCHONDRIAL"/>
    <property type="match status" value="1"/>
</dbReference>
<evidence type="ECO:0000256" key="1">
    <source>
        <dbReference type="ARBA" id="ARBA00023122"/>
    </source>
</evidence>
<dbReference type="AlphaFoldDB" id="X1Q016"/>
<protein>
    <recommendedName>
        <fullName evidence="2">CBS domain-containing protein</fullName>
    </recommendedName>
</protein>
<reference evidence="3" key="1">
    <citation type="journal article" date="2014" name="Front. Microbiol.">
        <title>High frequency of phylogenetically diverse reductive dehalogenase-homologous genes in deep subseafloor sedimentary metagenomes.</title>
        <authorList>
            <person name="Kawai M."/>
            <person name="Futagami T."/>
            <person name="Toyoda A."/>
            <person name="Takaki Y."/>
            <person name="Nishi S."/>
            <person name="Hori S."/>
            <person name="Arai W."/>
            <person name="Tsubouchi T."/>
            <person name="Morono Y."/>
            <person name="Uchiyama I."/>
            <person name="Ito T."/>
            <person name="Fujiyama A."/>
            <person name="Inagaki F."/>
            <person name="Takami H."/>
        </authorList>
    </citation>
    <scope>NUCLEOTIDE SEQUENCE</scope>
    <source>
        <strain evidence="3">Expedition CK06-06</strain>
    </source>
</reference>
<gene>
    <name evidence="3" type="ORF">S12H4_01288</name>
</gene>
<dbReference type="SUPFAM" id="SSF54631">
    <property type="entry name" value="CBS-domain pair"/>
    <property type="match status" value="1"/>
</dbReference>
<dbReference type="PROSITE" id="PS51371">
    <property type="entry name" value="CBS"/>
    <property type="match status" value="2"/>
</dbReference>
<dbReference type="PANTHER" id="PTHR43080:SF2">
    <property type="entry name" value="CBS DOMAIN-CONTAINING PROTEIN"/>
    <property type="match status" value="1"/>
</dbReference>
<sequence>MADVRPFEYGGGHVIEDLVSGKPIRLRGNSNTTDCYPLAEVDTEVTLDSLNQAILCNPRNAYQRYVCAVNSSDKTLYTYMGKLLPKLGNAHYAGAGCLSPLNNDPDYETIGLGTRIFLGGGIGYVIGEGTQHNPSNRFGSLFLKGDLKQMSSEYLRGVTYEKYGTSMFVGVGIPIPILNEALAKKTAIKNDDILTDIVDYSVPRRDRPILKQVSYKELESGYVEINGKKVKCSSLSSLFYARKIAETLKNWIKEGKFFLNPPAETLPTNTVFKPMKQTSELKFVKDFKRQAIKCFDDCDLKKVAEKIIEENMNHIVITDRENYLKGIVTSFDVTKAIAQNKRELNDIITKKVITTTDNEPIGLAARRMKNNNISALPVVDESKKVIGIITSEELM</sequence>
<organism evidence="3">
    <name type="scientific">marine sediment metagenome</name>
    <dbReference type="NCBI Taxonomy" id="412755"/>
    <lineage>
        <taxon>unclassified sequences</taxon>
        <taxon>metagenomes</taxon>
        <taxon>ecological metagenomes</taxon>
    </lineage>
</organism>
<dbReference type="SMART" id="SM00116">
    <property type="entry name" value="CBS"/>
    <property type="match status" value="2"/>
</dbReference>
<name>X1Q016_9ZZZZ</name>
<dbReference type="Gene3D" id="3.10.580.10">
    <property type="entry name" value="CBS-domain"/>
    <property type="match status" value="1"/>
</dbReference>
<dbReference type="InterPro" id="IPR046342">
    <property type="entry name" value="CBS_dom_sf"/>
</dbReference>
<feature type="domain" description="CBS" evidence="2">
    <location>
        <begin position="287"/>
        <end position="344"/>
    </location>
</feature>
<dbReference type="EMBL" id="BARW01000245">
    <property type="protein sequence ID" value="GAI61533.1"/>
    <property type="molecule type" value="Genomic_DNA"/>
</dbReference>
<keyword evidence="1" id="KW-0129">CBS domain</keyword>
<dbReference type="InterPro" id="IPR000644">
    <property type="entry name" value="CBS_dom"/>
</dbReference>
<dbReference type="Pfam" id="PF00571">
    <property type="entry name" value="CBS"/>
    <property type="match status" value="2"/>
</dbReference>
<dbReference type="InterPro" id="IPR051257">
    <property type="entry name" value="Diverse_CBS-Domain"/>
</dbReference>
<feature type="domain" description="CBS" evidence="2">
    <location>
        <begin position="348"/>
        <end position="395"/>
    </location>
</feature>
<evidence type="ECO:0000259" key="2">
    <source>
        <dbReference type="PROSITE" id="PS51371"/>
    </source>
</evidence>
<comment type="caution">
    <text evidence="3">The sequence shown here is derived from an EMBL/GenBank/DDBJ whole genome shotgun (WGS) entry which is preliminary data.</text>
</comment>
<dbReference type="InterPro" id="IPR002708">
    <property type="entry name" value="HcyBio"/>
</dbReference>
<dbReference type="Pfam" id="PF01837">
    <property type="entry name" value="HcyBio"/>
    <property type="match status" value="1"/>
</dbReference>
<proteinExistence type="predicted"/>
<accession>X1Q016</accession>